<comment type="caution">
    <text evidence="1">The sequence shown here is derived from an EMBL/GenBank/DDBJ whole genome shotgun (WGS) entry which is preliminary data.</text>
</comment>
<reference evidence="1" key="1">
    <citation type="submission" date="2019-08" db="EMBL/GenBank/DDBJ databases">
        <authorList>
            <person name="Kucharzyk K."/>
            <person name="Murdoch R.W."/>
            <person name="Higgins S."/>
            <person name="Loffler F."/>
        </authorList>
    </citation>
    <scope>NUCLEOTIDE SEQUENCE</scope>
</reference>
<evidence type="ECO:0000313" key="1">
    <source>
        <dbReference type="EMBL" id="MPN25417.1"/>
    </source>
</evidence>
<sequence length="54" mass="5984">MIVDHARIYGWKTCCLHSAFQSGEPLVLGSRVEFVQQSKRDHLSITCPPVTGIA</sequence>
<dbReference type="EMBL" id="VSSQ01074589">
    <property type="protein sequence ID" value="MPN25417.1"/>
    <property type="molecule type" value="Genomic_DNA"/>
</dbReference>
<name>A0A645GES0_9ZZZZ</name>
<gene>
    <name evidence="1" type="ORF">SDC9_172826</name>
</gene>
<organism evidence="1">
    <name type="scientific">bioreactor metagenome</name>
    <dbReference type="NCBI Taxonomy" id="1076179"/>
    <lineage>
        <taxon>unclassified sequences</taxon>
        <taxon>metagenomes</taxon>
        <taxon>ecological metagenomes</taxon>
    </lineage>
</organism>
<proteinExistence type="predicted"/>
<protein>
    <submittedName>
        <fullName evidence="1">Uncharacterized protein</fullName>
    </submittedName>
</protein>
<dbReference type="AlphaFoldDB" id="A0A645GES0"/>
<accession>A0A645GES0</accession>